<keyword evidence="2" id="KW-1185">Reference proteome</keyword>
<accession>A0ABX1X0Z6</accession>
<dbReference type="Pfam" id="PF01640">
    <property type="entry name" value="Peptidase_C10"/>
    <property type="match status" value="1"/>
</dbReference>
<dbReference type="Proteomes" id="UP000732105">
    <property type="component" value="Unassembled WGS sequence"/>
</dbReference>
<dbReference type="Gene3D" id="3.90.70.50">
    <property type="entry name" value="Peptidase C10, streptopain"/>
    <property type="match status" value="1"/>
</dbReference>
<dbReference type="InterPro" id="IPR044934">
    <property type="entry name" value="Streptopain_sf"/>
</dbReference>
<dbReference type="InterPro" id="IPR000200">
    <property type="entry name" value="Peptidase_C10"/>
</dbReference>
<reference evidence="1 2" key="1">
    <citation type="submission" date="2018-12" db="EMBL/GenBank/DDBJ databases">
        <title>Marinifilum JC070 sp. nov., a marine bacterium isolated from Yongle Blue Hole in the South China Sea.</title>
        <authorList>
            <person name="Fu T."/>
        </authorList>
    </citation>
    <scope>NUCLEOTIDE SEQUENCE [LARGE SCALE GENOMIC DNA]</scope>
    <source>
        <strain evidence="1 2">JC070</strain>
    </source>
</reference>
<protein>
    <recommendedName>
        <fullName evidence="3">Peptidase C39-like domain-containing protein</fullName>
    </recommendedName>
</protein>
<dbReference type="RefSeq" id="WP_171597345.1">
    <property type="nucleotide sequence ID" value="NZ_RZNH01000051.1"/>
</dbReference>
<evidence type="ECO:0008006" key="3">
    <source>
        <dbReference type="Google" id="ProtNLM"/>
    </source>
</evidence>
<evidence type="ECO:0000313" key="2">
    <source>
        <dbReference type="Proteomes" id="UP000732105"/>
    </source>
</evidence>
<organism evidence="1 2">
    <name type="scientific">Marinifilum caeruleilacunae</name>
    <dbReference type="NCBI Taxonomy" id="2499076"/>
    <lineage>
        <taxon>Bacteria</taxon>
        <taxon>Pseudomonadati</taxon>
        <taxon>Bacteroidota</taxon>
        <taxon>Bacteroidia</taxon>
        <taxon>Marinilabiliales</taxon>
        <taxon>Marinifilaceae</taxon>
    </lineage>
</organism>
<dbReference type="InterPro" id="IPR038765">
    <property type="entry name" value="Papain-like_cys_pep_sf"/>
</dbReference>
<sequence>MKYHEHPSTYNWSNMPNYGATADTYNLIKDIHDNIGIWYYGQWLSKVDYNCGSTSVPTNFATHKLFTRAFNYTSARSSNYNTEVIKNELRQGKPIILSGGRESGWWIFTSYSGHMWVCDGFRRQLI</sequence>
<name>A0ABX1X0Z6_9BACT</name>
<dbReference type="EMBL" id="RZNH01000051">
    <property type="protein sequence ID" value="NOU62084.1"/>
    <property type="molecule type" value="Genomic_DNA"/>
</dbReference>
<dbReference type="SUPFAM" id="SSF54001">
    <property type="entry name" value="Cysteine proteinases"/>
    <property type="match status" value="1"/>
</dbReference>
<evidence type="ECO:0000313" key="1">
    <source>
        <dbReference type="EMBL" id="NOU62084.1"/>
    </source>
</evidence>
<gene>
    <name evidence="1" type="ORF">ELS83_19980</name>
</gene>
<proteinExistence type="predicted"/>
<comment type="caution">
    <text evidence="1">The sequence shown here is derived from an EMBL/GenBank/DDBJ whole genome shotgun (WGS) entry which is preliminary data.</text>
</comment>